<dbReference type="PROSITE" id="PS01124">
    <property type="entry name" value="HTH_ARAC_FAMILY_2"/>
    <property type="match status" value="1"/>
</dbReference>
<proteinExistence type="predicted"/>
<keyword evidence="1" id="KW-0805">Transcription regulation</keyword>
<evidence type="ECO:0000313" key="5">
    <source>
        <dbReference type="EMBL" id="PKW30048.1"/>
    </source>
</evidence>
<dbReference type="Proteomes" id="UP000275027">
    <property type="component" value="Unassembled WGS sequence"/>
</dbReference>
<dbReference type="GO" id="GO:0003700">
    <property type="term" value="F:DNA-binding transcription factor activity"/>
    <property type="evidence" value="ECO:0007669"/>
    <property type="project" value="InterPro"/>
</dbReference>
<evidence type="ECO:0000256" key="2">
    <source>
        <dbReference type="ARBA" id="ARBA00023125"/>
    </source>
</evidence>
<gene>
    <name evidence="5" type="ORF">B0G92_1697</name>
    <name evidence="6" type="ORF">CLV50_2269</name>
</gene>
<dbReference type="InterPro" id="IPR018060">
    <property type="entry name" value="HTH_AraC"/>
</dbReference>
<organism evidence="6 8">
    <name type="scientific">Flavobacterium lindanitolerans</name>
    <dbReference type="NCBI Taxonomy" id="428988"/>
    <lineage>
        <taxon>Bacteria</taxon>
        <taxon>Pseudomonadati</taxon>
        <taxon>Bacteroidota</taxon>
        <taxon>Flavobacteriia</taxon>
        <taxon>Flavobacteriales</taxon>
        <taxon>Flavobacteriaceae</taxon>
        <taxon>Flavobacterium</taxon>
    </lineage>
</organism>
<evidence type="ECO:0000313" key="6">
    <source>
        <dbReference type="EMBL" id="RLJ24388.1"/>
    </source>
</evidence>
<dbReference type="SMART" id="SM00342">
    <property type="entry name" value="HTH_ARAC"/>
    <property type="match status" value="1"/>
</dbReference>
<dbReference type="Gene3D" id="1.10.10.60">
    <property type="entry name" value="Homeodomain-like"/>
    <property type="match status" value="1"/>
</dbReference>
<dbReference type="InterPro" id="IPR037923">
    <property type="entry name" value="HTH-like"/>
</dbReference>
<dbReference type="RefSeq" id="WP_101471771.1">
    <property type="nucleotide sequence ID" value="NZ_PJND01000007.1"/>
</dbReference>
<dbReference type="Pfam" id="PF02311">
    <property type="entry name" value="AraC_binding"/>
    <property type="match status" value="1"/>
</dbReference>
<dbReference type="SUPFAM" id="SSF46689">
    <property type="entry name" value="Homeodomain-like"/>
    <property type="match status" value="1"/>
</dbReference>
<dbReference type="GO" id="GO:0043565">
    <property type="term" value="F:sequence-specific DNA binding"/>
    <property type="evidence" value="ECO:0007669"/>
    <property type="project" value="InterPro"/>
</dbReference>
<dbReference type="Proteomes" id="UP000233767">
    <property type="component" value="Unassembled WGS sequence"/>
</dbReference>
<dbReference type="EMBL" id="RCCB01000012">
    <property type="protein sequence ID" value="RLJ24388.1"/>
    <property type="molecule type" value="Genomic_DNA"/>
</dbReference>
<comment type="caution">
    <text evidence="6">The sequence shown here is derived from an EMBL/GenBank/DDBJ whole genome shotgun (WGS) entry which is preliminary data.</text>
</comment>
<dbReference type="InterPro" id="IPR020449">
    <property type="entry name" value="Tscrpt_reg_AraC-type_HTH"/>
</dbReference>
<reference evidence="5 7" key="1">
    <citation type="submission" date="2017-12" db="EMBL/GenBank/DDBJ databases">
        <title>Genomic Encyclopedia of Type Strains, Phase III (KMG-III): the genomes of soil and plant-associated and newly described type strains.</title>
        <authorList>
            <person name="Whitman W."/>
        </authorList>
    </citation>
    <scope>NUCLEOTIDE SEQUENCE [LARGE SCALE GENOMIC DNA]</scope>
    <source>
        <strain evidence="5 7">IP-10</strain>
    </source>
</reference>
<dbReference type="InterPro" id="IPR009057">
    <property type="entry name" value="Homeodomain-like_sf"/>
</dbReference>
<keyword evidence="3" id="KW-0804">Transcription</keyword>
<dbReference type="PANTHER" id="PTHR43280:SF32">
    <property type="entry name" value="TRANSCRIPTIONAL REGULATORY PROTEIN"/>
    <property type="match status" value="1"/>
</dbReference>
<keyword evidence="2 6" id="KW-0238">DNA-binding</keyword>
<evidence type="ECO:0000313" key="8">
    <source>
        <dbReference type="Proteomes" id="UP000275027"/>
    </source>
</evidence>
<dbReference type="SUPFAM" id="SSF51215">
    <property type="entry name" value="Regulatory protein AraC"/>
    <property type="match status" value="1"/>
</dbReference>
<keyword evidence="7" id="KW-1185">Reference proteome</keyword>
<dbReference type="AlphaFoldDB" id="A0A497U7Q1"/>
<evidence type="ECO:0000256" key="1">
    <source>
        <dbReference type="ARBA" id="ARBA00023015"/>
    </source>
</evidence>
<dbReference type="InterPro" id="IPR003313">
    <property type="entry name" value="AraC-bd"/>
</dbReference>
<dbReference type="EMBL" id="PJND01000007">
    <property type="protein sequence ID" value="PKW30048.1"/>
    <property type="molecule type" value="Genomic_DNA"/>
</dbReference>
<dbReference type="Pfam" id="PF12833">
    <property type="entry name" value="HTH_18"/>
    <property type="match status" value="1"/>
</dbReference>
<evidence type="ECO:0000259" key="4">
    <source>
        <dbReference type="PROSITE" id="PS01124"/>
    </source>
</evidence>
<sequence>MILPILNIEKFRAGQLAGKDELLFNELHGERHIDEPHKHDFFSILLFEKGEGNHTIDSVEYEIKNSQVHLLFPGQLHKWNIKSGTIGYQLMAERTFFEQFAPYFRFSITDYQNHPVFELENSTFNSLLYEFKAVKEELQKTDSQNHIIYLRAAIIASLVSNEAEKLLSTLKAYESNPRLAKFNTLVDQFFKEQKQVAFYANELHVSANYLNILCRKHLKASATQLIQQRVSTESKRLLSNTNLSIKEIAFELGFADHAYFSNFFKSQTGMTPSAFREKR</sequence>
<evidence type="ECO:0000256" key="3">
    <source>
        <dbReference type="ARBA" id="ARBA00023163"/>
    </source>
</evidence>
<accession>A0A497U7Q1</accession>
<feature type="domain" description="HTH araC/xylS-type" evidence="4">
    <location>
        <begin position="180"/>
        <end position="278"/>
    </location>
</feature>
<protein>
    <submittedName>
        <fullName evidence="6">AraC-like DNA-binding protein</fullName>
    </submittedName>
</protein>
<evidence type="ECO:0000313" key="7">
    <source>
        <dbReference type="Proteomes" id="UP000233767"/>
    </source>
</evidence>
<reference evidence="6 8" key="2">
    <citation type="submission" date="2018-10" db="EMBL/GenBank/DDBJ databases">
        <title>Genomic Encyclopedia of Archaeal and Bacterial Type Strains, Phase II (KMG-II): from individual species to whole genera.</title>
        <authorList>
            <person name="Goeker M."/>
        </authorList>
    </citation>
    <scope>NUCLEOTIDE SEQUENCE [LARGE SCALE GENOMIC DNA]</scope>
    <source>
        <strain evidence="6 8">DSM 21886</strain>
    </source>
</reference>
<dbReference type="PRINTS" id="PR00032">
    <property type="entry name" value="HTHARAC"/>
</dbReference>
<dbReference type="PANTHER" id="PTHR43280">
    <property type="entry name" value="ARAC-FAMILY TRANSCRIPTIONAL REGULATOR"/>
    <property type="match status" value="1"/>
</dbReference>
<name>A0A497U7Q1_9FLAO</name>